<evidence type="ECO:0000256" key="5">
    <source>
        <dbReference type="ARBA" id="ARBA00023136"/>
    </source>
</evidence>
<proteinExistence type="inferred from homology"/>
<evidence type="ECO:0000256" key="4">
    <source>
        <dbReference type="ARBA" id="ARBA00022989"/>
    </source>
</evidence>
<dbReference type="InterPro" id="IPR050250">
    <property type="entry name" value="Macrolide_Exporter_MacB"/>
</dbReference>
<keyword evidence="3 7" id="KW-0812">Transmembrane</keyword>
<evidence type="ECO:0000256" key="6">
    <source>
        <dbReference type="ARBA" id="ARBA00038076"/>
    </source>
</evidence>
<gene>
    <name evidence="9" type="ORF">BECKFW1821C_GA0114237_11287</name>
</gene>
<dbReference type="PANTHER" id="PTHR30572">
    <property type="entry name" value="MEMBRANE COMPONENT OF TRANSPORTER-RELATED"/>
    <property type="match status" value="1"/>
</dbReference>
<keyword evidence="4 7" id="KW-1133">Transmembrane helix</keyword>
<evidence type="ECO:0000313" key="9">
    <source>
        <dbReference type="EMBL" id="VFJ77542.1"/>
    </source>
</evidence>
<dbReference type="GO" id="GO:0022857">
    <property type="term" value="F:transmembrane transporter activity"/>
    <property type="evidence" value="ECO:0007669"/>
    <property type="project" value="TreeGrafter"/>
</dbReference>
<reference evidence="9" key="1">
    <citation type="submission" date="2019-02" db="EMBL/GenBank/DDBJ databases">
        <authorList>
            <person name="Gruber-Vodicka R. H."/>
            <person name="Seah K. B. B."/>
        </authorList>
    </citation>
    <scope>NUCLEOTIDE SEQUENCE</scope>
    <source>
        <strain evidence="9">BECK_BZ131</strain>
    </source>
</reference>
<feature type="transmembrane region" description="Helical" evidence="7">
    <location>
        <begin position="34"/>
        <end position="54"/>
    </location>
</feature>
<dbReference type="GO" id="GO:0005886">
    <property type="term" value="C:plasma membrane"/>
    <property type="evidence" value="ECO:0007669"/>
    <property type="project" value="UniProtKB-SubCell"/>
</dbReference>
<evidence type="ECO:0000256" key="7">
    <source>
        <dbReference type="SAM" id="Phobius"/>
    </source>
</evidence>
<dbReference type="Pfam" id="PF02687">
    <property type="entry name" value="FtsX"/>
    <property type="match status" value="1"/>
</dbReference>
<evidence type="ECO:0000259" key="8">
    <source>
        <dbReference type="Pfam" id="PF02687"/>
    </source>
</evidence>
<dbReference type="AlphaFoldDB" id="A0A450U338"/>
<sequence length="71" mass="7595">MVLSVCGRLIGILAGMLIPWLVTVFTGMPTIVTIPSLLLAFGISAVIGVVFGLYPAWRAADMDPIEALRHE</sequence>
<evidence type="ECO:0000256" key="1">
    <source>
        <dbReference type="ARBA" id="ARBA00004651"/>
    </source>
</evidence>
<dbReference type="InterPro" id="IPR003838">
    <property type="entry name" value="ABC3_permease_C"/>
</dbReference>
<keyword evidence="5 7" id="KW-0472">Membrane</keyword>
<protein>
    <submittedName>
        <fullName evidence="9">Putative ABC transport system permease protein</fullName>
    </submittedName>
</protein>
<comment type="subcellular location">
    <subcellularLocation>
        <location evidence="1">Cell membrane</location>
        <topology evidence="1">Multi-pass membrane protein</topology>
    </subcellularLocation>
</comment>
<comment type="similarity">
    <text evidence="6">Belongs to the ABC-4 integral membrane protein family.</text>
</comment>
<feature type="transmembrane region" description="Helical" evidence="7">
    <location>
        <begin position="9"/>
        <end position="28"/>
    </location>
</feature>
<evidence type="ECO:0000256" key="3">
    <source>
        <dbReference type="ARBA" id="ARBA00022692"/>
    </source>
</evidence>
<name>A0A450U338_9GAMM</name>
<dbReference type="EMBL" id="CAADFE010000128">
    <property type="protein sequence ID" value="VFJ77542.1"/>
    <property type="molecule type" value="Genomic_DNA"/>
</dbReference>
<feature type="domain" description="ABC3 transporter permease C-terminal" evidence="8">
    <location>
        <begin position="3"/>
        <end position="64"/>
    </location>
</feature>
<dbReference type="PANTHER" id="PTHR30572:SF4">
    <property type="entry name" value="ABC TRANSPORTER PERMEASE YTRF"/>
    <property type="match status" value="1"/>
</dbReference>
<accession>A0A450U338</accession>
<evidence type="ECO:0000256" key="2">
    <source>
        <dbReference type="ARBA" id="ARBA00022475"/>
    </source>
</evidence>
<keyword evidence="2" id="KW-1003">Cell membrane</keyword>
<organism evidence="9">
    <name type="scientific">Candidatus Kentrum sp. FW</name>
    <dbReference type="NCBI Taxonomy" id="2126338"/>
    <lineage>
        <taxon>Bacteria</taxon>
        <taxon>Pseudomonadati</taxon>
        <taxon>Pseudomonadota</taxon>
        <taxon>Gammaproteobacteria</taxon>
        <taxon>Candidatus Kentrum</taxon>
    </lineage>
</organism>